<evidence type="ECO:0000313" key="12">
    <source>
        <dbReference type="Proteomes" id="UP000434925"/>
    </source>
</evidence>
<sequence>MPVSSMSSRGVSLRHCLRGNTRRLSAVLALALLAPGIAAATPCELPAWPLWQTYATRFVQADGRVLESSLENNHSTSEGQSYGMLFALIGNDQPRFDKLWRWTSANLAGSATATRLPGWLWGQGTDGQWRLQDANSAADADLWIAYALLEAARLWHRPDYHQDALHLMATIEAQLVVRLPGLGPMVLPGPQGFVQPDALWRLNPSYLPLPLLRRLAKEAPSGPWQAIANNTATMIAQSSRHGFVADWVGYRGTSAQSGAFVSDPIHGDTGSYDAIRVYLWLGMSDTSEPLTALLLKRLDGMARSTLATGSPPETVQVLHGSVQGQSPFGFWAALIPYLEAKGQPGLADQQRRRVELALHEALAMPDADAGPPRYYNFMLSLFALGWADKHYRFREDGTLKLSWETACTRTTAR</sequence>
<feature type="signal peptide" evidence="8">
    <location>
        <begin position="1"/>
        <end position="40"/>
    </location>
</feature>
<evidence type="ECO:0000256" key="8">
    <source>
        <dbReference type="SAM" id="SignalP"/>
    </source>
</evidence>
<accession>A0A1H1ZAY9</accession>
<feature type="chain" id="PRO_5044558268" description="cellulase" evidence="8">
    <location>
        <begin position="41"/>
        <end position="413"/>
    </location>
</feature>
<reference evidence="11" key="1">
    <citation type="submission" date="2016-10" db="EMBL/GenBank/DDBJ databases">
        <authorList>
            <person name="Varghese N."/>
            <person name="Submissions S."/>
        </authorList>
    </citation>
    <scope>NUCLEOTIDE SEQUENCE [LARGE SCALE GENOMIC DNA]</scope>
    <source>
        <strain evidence="11">BS3782</strain>
    </source>
</reference>
<keyword evidence="7" id="KW-0119">Carbohydrate metabolism</keyword>
<keyword evidence="8" id="KW-0732">Signal</keyword>
<keyword evidence="4 9" id="KW-0378">Hydrolase</keyword>
<dbReference type="InterPro" id="IPR012341">
    <property type="entry name" value="6hp_glycosidase-like_sf"/>
</dbReference>
<evidence type="ECO:0000313" key="11">
    <source>
        <dbReference type="Proteomes" id="UP000182814"/>
    </source>
</evidence>
<evidence type="ECO:0000256" key="1">
    <source>
        <dbReference type="ARBA" id="ARBA00000966"/>
    </source>
</evidence>
<dbReference type="EMBL" id="LT629746">
    <property type="protein sequence ID" value="SDT30769.1"/>
    <property type="molecule type" value="Genomic_DNA"/>
</dbReference>
<keyword evidence="6 9" id="KW-0326">Glycosidase</keyword>
<evidence type="ECO:0000256" key="2">
    <source>
        <dbReference type="ARBA" id="ARBA00009209"/>
    </source>
</evidence>
<dbReference type="GO" id="GO:0008810">
    <property type="term" value="F:cellulase activity"/>
    <property type="evidence" value="ECO:0007669"/>
    <property type="project" value="UniProtKB-EC"/>
</dbReference>
<dbReference type="NCBIfam" id="NF008305">
    <property type="entry name" value="PRK11097.1"/>
    <property type="match status" value="1"/>
</dbReference>
<dbReference type="EC" id="3.2.1.4" evidence="3"/>
<dbReference type="Proteomes" id="UP000182814">
    <property type="component" value="Chromosome I"/>
</dbReference>
<dbReference type="Gene3D" id="1.50.10.10">
    <property type="match status" value="1"/>
</dbReference>
<dbReference type="Pfam" id="PF01270">
    <property type="entry name" value="Glyco_hydro_8"/>
    <property type="match status" value="1"/>
</dbReference>
<evidence type="ECO:0000313" key="10">
    <source>
        <dbReference type="EMBL" id="SDT30769.1"/>
    </source>
</evidence>
<proteinExistence type="inferred from homology"/>
<dbReference type="InterPro" id="IPR002037">
    <property type="entry name" value="Glyco_hydro_8"/>
</dbReference>
<evidence type="ECO:0000256" key="5">
    <source>
        <dbReference type="ARBA" id="ARBA00023001"/>
    </source>
</evidence>
<dbReference type="PRINTS" id="PR00735">
    <property type="entry name" value="GLHYDRLASE8"/>
</dbReference>
<evidence type="ECO:0000256" key="3">
    <source>
        <dbReference type="ARBA" id="ARBA00012601"/>
    </source>
</evidence>
<keyword evidence="5" id="KW-0136">Cellulose degradation</keyword>
<name>A0A1H1ZAY9_9PSED</name>
<reference evidence="10" key="2">
    <citation type="submission" date="2016-10" db="EMBL/GenBank/DDBJ databases">
        <authorList>
            <person name="de Groot N.N."/>
        </authorList>
    </citation>
    <scope>NUCLEOTIDE SEQUENCE [LARGE SCALE GENOMIC DNA]</scope>
    <source>
        <strain evidence="10">BS3782</strain>
    </source>
</reference>
<protein>
    <recommendedName>
        <fullName evidence="3">cellulase</fullName>
        <ecNumber evidence="3">3.2.1.4</ecNumber>
    </recommendedName>
</protein>
<reference evidence="9 12" key="3">
    <citation type="submission" date="2019-09" db="EMBL/GenBank/DDBJ databases">
        <title>Draft genome sequences of 48 bacterial type strains from the CCUG.</title>
        <authorList>
            <person name="Tunovic T."/>
            <person name="Pineiro-Iglesias B."/>
            <person name="Unosson C."/>
            <person name="Inganas E."/>
            <person name="Ohlen M."/>
            <person name="Cardew S."/>
            <person name="Jensie-Markopoulos S."/>
            <person name="Salva-Serra F."/>
            <person name="Jaen-Luchoro D."/>
            <person name="Karlsson R."/>
            <person name="Svensson-Stadler L."/>
            <person name="Chun J."/>
            <person name="Moore E."/>
        </authorList>
    </citation>
    <scope>NUCLEOTIDE SEQUENCE [LARGE SCALE GENOMIC DNA]</scope>
    <source>
        <strain evidence="9 12">CCUG 51522</strain>
    </source>
</reference>
<evidence type="ECO:0000256" key="7">
    <source>
        <dbReference type="ARBA" id="ARBA00023326"/>
    </source>
</evidence>
<dbReference type="InterPro" id="IPR008928">
    <property type="entry name" value="6-hairpin_glycosidase_sf"/>
</dbReference>
<dbReference type="AlphaFoldDB" id="A0A1H1ZAY9"/>
<evidence type="ECO:0000256" key="6">
    <source>
        <dbReference type="ARBA" id="ARBA00023295"/>
    </source>
</evidence>
<gene>
    <name evidence="9" type="primary">bcsZ</name>
    <name evidence="9" type="ORF">F7R14_06670</name>
    <name evidence="10" type="ORF">SAMN04490191_3875</name>
</gene>
<keyword evidence="7" id="KW-0624">Polysaccharide degradation</keyword>
<organism evidence="10 11">
    <name type="scientific">Pseudomonas lini</name>
    <dbReference type="NCBI Taxonomy" id="163011"/>
    <lineage>
        <taxon>Bacteria</taxon>
        <taxon>Pseudomonadati</taxon>
        <taxon>Pseudomonadota</taxon>
        <taxon>Gammaproteobacteria</taxon>
        <taxon>Pseudomonadales</taxon>
        <taxon>Pseudomonadaceae</taxon>
        <taxon>Pseudomonas</taxon>
    </lineage>
</organism>
<dbReference type="GO" id="GO:0030245">
    <property type="term" value="P:cellulose catabolic process"/>
    <property type="evidence" value="ECO:0007669"/>
    <property type="project" value="UniProtKB-KW"/>
</dbReference>
<evidence type="ECO:0000256" key="4">
    <source>
        <dbReference type="ARBA" id="ARBA00022801"/>
    </source>
</evidence>
<dbReference type="Proteomes" id="UP000434925">
    <property type="component" value="Unassembled WGS sequence"/>
</dbReference>
<dbReference type="RefSeq" id="WP_082157793.1">
    <property type="nucleotide sequence ID" value="NZ_JYLB01000001.1"/>
</dbReference>
<dbReference type="SUPFAM" id="SSF48208">
    <property type="entry name" value="Six-hairpin glycosidases"/>
    <property type="match status" value="1"/>
</dbReference>
<comment type="catalytic activity">
    <reaction evidence="1">
        <text>Endohydrolysis of (1-&gt;4)-beta-D-glucosidic linkages in cellulose, lichenin and cereal beta-D-glucans.</text>
        <dbReference type="EC" id="3.2.1.4"/>
    </reaction>
</comment>
<evidence type="ECO:0000313" key="9">
    <source>
        <dbReference type="EMBL" id="KAB0507514.1"/>
    </source>
</evidence>
<dbReference type="EMBL" id="VZPO01000002">
    <property type="protein sequence ID" value="KAB0507514.1"/>
    <property type="molecule type" value="Genomic_DNA"/>
</dbReference>
<comment type="similarity">
    <text evidence="2">Belongs to the glycosyl hydrolase 8 (cellulase D) family.</text>
</comment>
<keyword evidence="11" id="KW-1185">Reference proteome</keyword>